<feature type="region of interest" description="Disordered" evidence="3">
    <location>
        <begin position="317"/>
        <end position="337"/>
    </location>
</feature>
<evidence type="ECO:0000256" key="1">
    <source>
        <dbReference type="ARBA" id="ARBA00022723"/>
    </source>
</evidence>
<organism evidence="5 6">
    <name type="scientific">Ilex paraguariensis</name>
    <name type="common">yerba mate</name>
    <dbReference type="NCBI Taxonomy" id="185542"/>
    <lineage>
        <taxon>Eukaryota</taxon>
        <taxon>Viridiplantae</taxon>
        <taxon>Streptophyta</taxon>
        <taxon>Embryophyta</taxon>
        <taxon>Tracheophyta</taxon>
        <taxon>Spermatophyta</taxon>
        <taxon>Magnoliopsida</taxon>
        <taxon>eudicotyledons</taxon>
        <taxon>Gunneridae</taxon>
        <taxon>Pentapetalae</taxon>
        <taxon>asterids</taxon>
        <taxon>campanulids</taxon>
        <taxon>Aquifoliales</taxon>
        <taxon>Aquifoliaceae</taxon>
        <taxon>Ilex</taxon>
    </lineage>
</organism>
<dbReference type="InterPro" id="IPR027443">
    <property type="entry name" value="IPNS-like_sf"/>
</dbReference>
<evidence type="ECO:0000313" key="5">
    <source>
        <dbReference type="EMBL" id="CAK9172121.1"/>
    </source>
</evidence>
<reference evidence="5 6" key="1">
    <citation type="submission" date="2024-02" db="EMBL/GenBank/DDBJ databases">
        <authorList>
            <person name="Vignale AGUSTIN F."/>
            <person name="Sosa J E."/>
            <person name="Modenutti C."/>
        </authorList>
    </citation>
    <scope>NUCLEOTIDE SEQUENCE [LARGE SCALE GENOMIC DNA]</scope>
</reference>
<evidence type="ECO:0000259" key="4">
    <source>
        <dbReference type="Pfam" id="PF14226"/>
    </source>
</evidence>
<evidence type="ECO:0000256" key="3">
    <source>
        <dbReference type="SAM" id="MobiDB-lite"/>
    </source>
</evidence>
<dbReference type="PANTHER" id="PTHR34945:SF2">
    <property type="entry name" value="2-OXOGLUTARATE (2OG) AND FE(II)-DEPENDENT OXYGENASE SUPERFAMILY PROTEIN"/>
    <property type="match status" value="1"/>
</dbReference>
<dbReference type="AlphaFoldDB" id="A0ABC8TT72"/>
<dbReference type="PANTHER" id="PTHR34945">
    <property type="entry name" value="2-OXOGLUTARATE (2OG) AND FE(II)-DEPENDENT OXYGENASE SUPERFAMILY PROTEIN"/>
    <property type="match status" value="1"/>
</dbReference>
<keyword evidence="6" id="KW-1185">Reference proteome</keyword>
<dbReference type="Pfam" id="PF14226">
    <property type="entry name" value="DIOX_N"/>
    <property type="match status" value="1"/>
</dbReference>
<evidence type="ECO:0000313" key="6">
    <source>
        <dbReference type="Proteomes" id="UP001642360"/>
    </source>
</evidence>
<dbReference type="EMBL" id="CAUOFW020005924">
    <property type="protein sequence ID" value="CAK9172121.1"/>
    <property type="molecule type" value="Genomic_DNA"/>
</dbReference>
<keyword evidence="2" id="KW-0408">Iron</keyword>
<feature type="region of interest" description="Disordered" evidence="3">
    <location>
        <begin position="1"/>
        <end position="36"/>
    </location>
</feature>
<keyword evidence="1" id="KW-0479">Metal-binding</keyword>
<comment type="caution">
    <text evidence="5">The sequence shown here is derived from an EMBL/GenBank/DDBJ whole genome shotgun (WGS) entry which is preliminary data.</text>
</comment>
<sequence>MASSADQQHRLPTPYCTTSAPPPTPSAQPNHSTSEAADALSRLLHRLPPTLSLSLPSRRSSPPTTITTPPTIYLSDPIPALHTNLLSASQLGFFQLTHHSIPSHLAHSAESESLSLFNLPHDRKQQYFTKNWPLGFDFDDEDDESGSGESFCLDSSCSTESTELNLTSLRKFTLEMEKVGLEVIEALSCAIGFENPVREDPTRVSSLMWISEGSTGNNKPGPVVSGRFYPYVVGLHYQIRCQKYSMLADSGWVCVSPQVDSVLVTLGDIAQVWSNGKLRKVRGRPAPNLGDGNHPHTISMSLLMTLPVDSTVSPLLLPRATGSNKQDEANREDNGDCDNTIEERVLFNSFSFEDYAWRVYHEQIILKDPLARYRV</sequence>
<dbReference type="SUPFAM" id="SSF51197">
    <property type="entry name" value="Clavaminate synthase-like"/>
    <property type="match status" value="1"/>
</dbReference>
<feature type="region of interest" description="Disordered" evidence="3">
    <location>
        <begin position="51"/>
        <end position="71"/>
    </location>
</feature>
<evidence type="ECO:0000256" key="2">
    <source>
        <dbReference type="ARBA" id="ARBA00023004"/>
    </source>
</evidence>
<feature type="domain" description="Non-haem dioxygenase N-terminal" evidence="4">
    <location>
        <begin position="88"/>
        <end position="131"/>
    </location>
</feature>
<accession>A0ABC8TT72</accession>
<dbReference type="GO" id="GO:0046872">
    <property type="term" value="F:metal ion binding"/>
    <property type="evidence" value="ECO:0007669"/>
    <property type="project" value="UniProtKB-KW"/>
</dbReference>
<dbReference type="InterPro" id="IPR026992">
    <property type="entry name" value="DIOX_N"/>
</dbReference>
<dbReference type="Gene3D" id="2.60.120.330">
    <property type="entry name" value="B-lactam Antibiotic, Isopenicillin N Synthase, Chain"/>
    <property type="match status" value="2"/>
</dbReference>
<dbReference type="Proteomes" id="UP001642360">
    <property type="component" value="Unassembled WGS sequence"/>
</dbReference>
<gene>
    <name evidence="5" type="ORF">ILEXP_LOCUS41753</name>
</gene>
<protein>
    <recommendedName>
        <fullName evidence="4">Non-haem dioxygenase N-terminal domain-containing protein</fullName>
    </recommendedName>
</protein>
<feature type="compositionally biased region" description="Basic and acidic residues" evidence="3">
    <location>
        <begin position="325"/>
        <end position="334"/>
    </location>
</feature>
<name>A0ABC8TT72_9AQUA</name>
<proteinExistence type="predicted"/>